<dbReference type="AlphaFoldDB" id="A0A3E4L030"/>
<dbReference type="InterPro" id="IPR008928">
    <property type="entry name" value="6-hairpin_glycosidase_sf"/>
</dbReference>
<accession>A0A3E4L030</accession>
<dbReference type="EMBL" id="QRQM01000026">
    <property type="protein sequence ID" value="RHN03908.1"/>
    <property type="molecule type" value="Genomic_DNA"/>
</dbReference>
<evidence type="ECO:0000313" key="12">
    <source>
        <dbReference type="Proteomes" id="UP000291191"/>
    </source>
</evidence>
<dbReference type="OrthoDB" id="9762711at2"/>
<dbReference type="EMBL" id="QRWT01000017">
    <property type="protein sequence ID" value="RGT49842.1"/>
    <property type="molecule type" value="Genomic_DNA"/>
</dbReference>
<dbReference type="GO" id="GO:0000224">
    <property type="term" value="F:peptide-N4-(N-acetyl-beta-glucosaminyl)asparagine amidase activity"/>
    <property type="evidence" value="ECO:0007669"/>
    <property type="project" value="TreeGrafter"/>
</dbReference>
<dbReference type="NCBIfam" id="TIGR01180">
    <property type="entry name" value="aman2_put"/>
    <property type="match status" value="1"/>
</dbReference>
<evidence type="ECO:0000256" key="2">
    <source>
        <dbReference type="ARBA" id="ARBA00011245"/>
    </source>
</evidence>
<evidence type="ECO:0000256" key="1">
    <source>
        <dbReference type="ARBA" id="ARBA00001913"/>
    </source>
</evidence>
<dbReference type="PROSITE" id="PS51257">
    <property type="entry name" value="PROKAR_LIPOPROTEIN"/>
    <property type="match status" value="1"/>
</dbReference>
<keyword evidence="3" id="KW-0106">Calcium</keyword>
<dbReference type="Gene3D" id="3.30.2080.10">
    <property type="entry name" value="GH92 mannosidase domain"/>
    <property type="match status" value="1"/>
</dbReference>
<dbReference type="FunFam" id="1.20.1610.10:FF:000001">
    <property type="entry name" value="Putative alpha-1,2-mannosidase"/>
    <property type="match status" value="1"/>
</dbReference>
<dbReference type="Pfam" id="PF17678">
    <property type="entry name" value="Glyco_hydro_92N"/>
    <property type="match status" value="1"/>
</dbReference>
<dbReference type="Proteomes" id="UP000291191">
    <property type="component" value="Unassembled WGS sequence"/>
</dbReference>
<evidence type="ECO:0000259" key="6">
    <source>
        <dbReference type="Pfam" id="PF17678"/>
    </source>
</evidence>
<dbReference type="InterPro" id="IPR012939">
    <property type="entry name" value="Glyco_hydro_92"/>
</dbReference>
<feature type="domain" description="Glycosyl hydrolase family 92" evidence="5">
    <location>
        <begin position="269"/>
        <end position="734"/>
    </location>
</feature>
<comment type="caution">
    <text evidence="9">The sequence shown here is derived from an EMBL/GenBank/DDBJ whole genome shotgun (WGS) entry which is preliminary data.</text>
</comment>
<dbReference type="InterPro" id="IPR041371">
    <property type="entry name" value="GH92_N"/>
</dbReference>
<evidence type="ECO:0000256" key="3">
    <source>
        <dbReference type="ARBA" id="ARBA00022837"/>
    </source>
</evidence>
<dbReference type="GeneID" id="26161475"/>
<keyword evidence="4" id="KW-0732">Signal</keyword>
<gene>
    <name evidence="7" type="ORF">DWX27_15145</name>
    <name evidence="8" type="ORF">DWZ32_19165</name>
    <name evidence="9" type="ORF">EAJ06_12560</name>
</gene>
<dbReference type="GO" id="GO:0030246">
    <property type="term" value="F:carbohydrate binding"/>
    <property type="evidence" value="ECO:0007669"/>
    <property type="project" value="InterPro"/>
</dbReference>
<evidence type="ECO:0000313" key="11">
    <source>
        <dbReference type="Proteomes" id="UP000286003"/>
    </source>
</evidence>
<name>A0A3E4L030_9BACE</name>
<organism evidence="9 12">
    <name type="scientific">Bacteroides intestinalis</name>
    <dbReference type="NCBI Taxonomy" id="329854"/>
    <lineage>
        <taxon>Bacteria</taxon>
        <taxon>Pseudomonadati</taxon>
        <taxon>Bacteroidota</taxon>
        <taxon>Bacteroidia</taxon>
        <taxon>Bacteroidales</taxon>
        <taxon>Bacteroidaceae</taxon>
        <taxon>Bacteroides</taxon>
    </lineage>
</organism>
<evidence type="ECO:0000313" key="8">
    <source>
        <dbReference type="EMBL" id="RHN03908.1"/>
    </source>
</evidence>
<reference evidence="9 12" key="2">
    <citation type="journal article" date="2019" name="Science, e1252229">
        <title>Invertible promoters mediate bacterial phase variation, antibiotic resistance, and host adaptation in the gut.</title>
        <authorList>
            <person name="Jiang X."/>
            <person name="Hall A.B."/>
            <person name="Arthur T.D."/>
            <person name="Plichta D.R."/>
            <person name="Covington C.T."/>
            <person name="Poyet M."/>
            <person name="Crothers J."/>
            <person name="Moses P.L."/>
            <person name="Tolonen A.C."/>
            <person name="Vlamakis H."/>
            <person name="Alm E.J."/>
            <person name="Xavier R.J."/>
        </authorList>
    </citation>
    <scope>NUCLEOTIDE SEQUENCE [LARGE SCALE GENOMIC DNA]</scope>
    <source>
        <strain evidence="12">bf_0095</strain>
        <strain evidence="9">Bf_0095</strain>
    </source>
</reference>
<evidence type="ECO:0000313" key="10">
    <source>
        <dbReference type="Proteomes" id="UP000284772"/>
    </source>
</evidence>
<dbReference type="RefSeq" id="WP_007666464.1">
    <property type="nucleotide sequence ID" value="NZ_JADNLS010000013.1"/>
</dbReference>
<reference evidence="10 11" key="1">
    <citation type="submission" date="2018-08" db="EMBL/GenBank/DDBJ databases">
        <title>A genome reference for cultivated species of the human gut microbiota.</title>
        <authorList>
            <person name="Zou Y."/>
            <person name="Xue W."/>
            <person name="Luo G."/>
        </authorList>
    </citation>
    <scope>NUCLEOTIDE SEQUENCE [LARGE SCALE GENOMIC DNA]</scope>
    <source>
        <strain evidence="7 10">AF19-10AC</strain>
        <strain evidence="8 11">AF31-23</strain>
    </source>
</reference>
<dbReference type="Proteomes" id="UP000284772">
    <property type="component" value="Unassembled WGS sequence"/>
</dbReference>
<dbReference type="PANTHER" id="PTHR12143">
    <property type="entry name" value="PEPTIDE N-GLYCANASE PNGASE -RELATED"/>
    <property type="match status" value="1"/>
</dbReference>
<dbReference type="Proteomes" id="UP000286003">
    <property type="component" value="Unassembled WGS sequence"/>
</dbReference>
<evidence type="ECO:0000259" key="5">
    <source>
        <dbReference type="Pfam" id="PF07971"/>
    </source>
</evidence>
<dbReference type="GO" id="GO:0006516">
    <property type="term" value="P:glycoprotein catabolic process"/>
    <property type="evidence" value="ECO:0007669"/>
    <property type="project" value="TreeGrafter"/>
</dbReference>
<dbReference type="InterPro" id="IPR005887">
    <property type="entry name" value="GH92_a_mannosidase_put"/>
</dbReference>
<dbReference type="InterPro" id="IPR050883">
    <property type="entry name" value="PNGase"/>
</dbReference>
<evidence type="ECO:0000256" key="4">
    <source>
        <dbReference type="SAM" id="SignalP"/>
    </source>
</evidence>
<evidence type="ECO:0000313" key="7">
    <source>
        <dbReference type="EMBL" id="RGT49842.1"/>
    </source>
</evidence>
<dbReference type="Gene3D" id="1.20.1610.10">
    <property type="entry name" value="alpha-1,2-mannosidases domains"/>
    <property type="match status" value="1"/>
</dbReference>
<comment type="cofactor">
    <cofactor evidence="1">
        <name>Ca(2+)</name>
        <dbReference type="ChEBI" id="CHEBI:29108"/>
    </cofactor>
</comment>
<dbReference type="Pfam" id="PF07971">
    <property type="entry name" value="Glyco_hydro_92"/>
    <property type="match status" value="1"/>
</dbReference>
<keyword evidence="9" id="KW-0378">Hydrolase</keyword>
<feature type="chain" id="PRO_5044592981" evidence="4">
    <location>
        <begin position="21"/>
        <end position="744"/>
    </location>
</feature>
<keyword evidence="12" id="KW-1185">Reference proteome</keyword>
<comment type="subunit">
    <text evidence="2">Monomer.</text>
</comment>
<dbReference type="GO" id="GO:0005975">
    <property type="term" value="P:carbohydrate metabolic process"/>
    <property type="evidence" value="ECO:0007669"/>
    <property type="project" value="InterPro"/>
</dbReference>
<feature type="signal peptide" evidence="4">
    <location>
        <begin position="1"/>
        <end position="20"/>
    </location>
</feature>
<dbReference type="FunFam" id="3.30.2080.10:FF:000001">
    <property type="entry name" value="Alpha-1,2-mannosidase subfamily"/>
    <property type="match status" value="1"/>
</dbReference>
<sequence length="744" mass="84455">MKLSELFLLVLFLFSLSACVSQQPDTKSKCYATEYVNPFIGTDFTGNTYPGAQTPFGMVQLSPDNGLPGWDRISGYFYPDSTIAGFSHTHLSGTGAGDLYDISFMPVTLPYKETDAPLGIHSLFSHSEETASAGYYQVRLKDYDINVELTATERCGIQRYTFPEADAAIFLNLRKAMNWDFTNDTYIERIDSVTIQGYRFSDGWARDQHIYFRTRFSKPFKAMQLDTATIVKDGERIGTSAIARFDFHTAAGEQILVTTAISGVSMEGAARNLAAEAPDDDFDKYLATTQKNWNEQLSKIEITCDDPDEKVKFYTALYHSMLAPTIYNDVDGAYYGPDKQVHQADRWTNYSTFSLWDTYRAAHPLYTYIEPQRVNDMVQSFLVFFEQNGRLPVWNFYGSETDMMIGYHAVPVIVDAYLKGIGNFDPKKALEACVATANIDEYRGIGLYKKYGYVPYDVTDHYNSENWSLSKTLEYAYDDYCIARMADKLGERQIADAFYKRSQNYKNVYNPQASFMQPRDNKGNFIQPFSPDDYTPHICESNGWQYFWSVQQDVDGLIGLVGGTERFAQKLDSMFTYNPSADEDLPIFSTGMIGQYAHGNEPSHHVIYLFNAVGQPWKTQKYAAEVMHELYKNTPAGLCGNEDCGQMSAWYVFSAMGFYPVDPVSGRYEIGTPMYPEMKMHLDNGKTFTVLAPTVSEENIYIQSVKLDGKPYDKSYITHEQIMNGSVFEFEMGNKPGAVWYAIE</sequence>
<proteinExistence type="predicted"/>
<dbReference type="PANTHER" id="PTHR12143:SF39">
    <property type="entry name" value="SECRETED PROTEIN"/>
    <property type="match status" value="1"/>
</dbReference>
<dbReference type="EMBL" id="RCXO01000015">
    <property type="protein sequence ID" value="RYT79757.1"/>
    <property type="molecule type" value="Genomic_DNA"/>
</dbReference>
<dbReference type="Gene3D" id="1.20.1050.60">
    <property type="entry name" value="alpha-1,2-mannosidase"/>
    <property type="match status" value="1"/>
</dbReference>
<evidence type="ECO:0000313" key="9">
    <source>
        <dbReference type="EMBL" id="RYT79757.1"/>
    </source>
</evidence>
<dbReference type="SUPFAM" id="SSF48208">
    <property type="entry name" value="Six-hairpin glycosidases"/>
    <property type="match status" value="1"/>
</dbReference>
<dbReference type="InterPro" id="IPR014718">
    <property type="entry name" value="GH-type_carb-bd"/>
</dbReference>
<dbReference type="FunFam" id="1.20.1050.60:FF:000001">
    <property type="entry name" value="Putative alpha-1,2-mannosidase"/>
    <property type="match status" value="1"/>
</dbReference>
<feature type="domain" description="Glycosyl hydrolase family 92 N-terminal" evidence="6">
    <location>
        <begin position="35"/>
        <end position="262"/>
    </location>
</feature>
<dbReference type="Gene3D" id="2.70.98.10">
    <property type="match status" value="1"/>
</dbReference>
<dbReference type="GO" id="GO:0005829">
    <property type="term" value="C:cytosol"/>
    <property type="evidence" value="ECO:0007669"/>
    <property type="project" value="TreeGrafter"/>
</dbReference>
<protein>
    <submittedName>
        <fullName evidence="9">Glycoside hydrolase family 92 protein</fullName>
    </submittedName>
</protein>